<dbReference type="InterPro" id="IPR041698">
    <property type="entry name" value="Methyltransf_25"/>
</dbReference>
<dbReference type="SUPFAM" id="SSF53335">
    <property type="entry name" value="S-adenosyl-L-methionine-dependent methyltransferases"/>
    <property type="match status" value="1"/>
</dbReference>
<dbReference type="EMBL" id="BMXV01000001">
    <property type="protein sequence ID" value="GGY61268.1"/>
    <property type="molecule type" value="Genomic_DNA"/>
</dbReference>
<reference evidence="3" key="1">
    <citation type="journal article" date="2019" name="Int. J. Syst. Evol. Microbiol.">
        <title>The Global Catalogue of Microorganisms (GCM) 10K type strain sequencing project: providing services to taxonomists for standard genome sequencing and annotation.</title>
        <authorList>
            <consortium name="The Broad Institute Genomics Platform"/>
            <consortium name="The Broad Institute Genome Sequencing Center for Infectious Disease"/>
            <person name="Wu L."/>
            <person name="Ma J."/>
        </authorList>
    </citation>
    <scope>NUCLEOTIDE SEQUENCE [LARGE SCALE GENOMIC DNA]</scope>
    <source>
        <strain evidence="3">KCTC 22280</strain>
    </source>
</reference>
<sequence>MANLGQRSNETELMDQGGLSFAEFHHCLQSLETINQLTLAYRPTLRWLRPWLKRPEPLTILDAGSGGGDMLRRIENTAAKTRSSANMELIGVDLNPWSRQSAERSSPGSRARHVTADVFAFEPDRPVDLVISSLFTHHLTDHQLVDFLKWMHGRARKGWFINDLHRHPVPYHFIRFATAALSRNRLIRNDAAVSVARAFSVADWRRLLALADLDQHVRIQWFFPFRLCLSCVKDHESS</sequence>
<organism evidence="2 3">
    <name type="scientific">Marinobacter zhanjiangensis</name>
    <dbReference type="NCBI Taxonomy" id="578215"/>
    <lineage>
        <taxon>Bacteria</taxon>
        <taxon>Pseudomonadati</taxon>
        <taxon>Pseudomonadota</taxon>
        <taxon>Gammaproteobacteria</taxon>
        <taxon>Pseudomonadales</taxon>
        <taxon>Marinobacteraceae</taxon>
        <taxon>Marinobacter</taxon>
    </lineage>
</organism>
<protein>
    <recommendedName>
        <fullName evidence="1">Methyltransferase domain-containing protein</fullName>
    </recommendedName>
</protein>
<accession>A0ABQ3APE6</accession>
<dbReference type="RefSeq" id="WP_189572282.1">
    <property type="nucleotide sequence ID" value="NZ_BMXV01000001.1"/>
</dbReference>
<dbReference type="Gene3D" id="3.40.50.150">
    <property type="entry name" value="Vaccinia Virus protein VP39"/>
    <property type="match status" value="1"/>
</dbReference>
<gene>
    <name evidence="2" type="ORF">GCM10007071_05090</name>
</gene>
<name>A0ABQ3APE6_9GAMM</name>
<comment type="caution">
    <text evidence="2">The sequence shown here is derived from an EMBL/GenBank/DDBJ whole genome shotgun (WGS) entry which is preliminary data.</text>
</comment>
<proteinExistence type="predicted"/>
<evidence type="ECO:0000259" key="1">
    <source>
        <dbReference type="Pfam" id="PF13649"/>
    </source>
</evidence>
<dbReference type="Pfam" id="PF13649">
    <property type="entry name" value="Methyltransf_25"/>
    <property type="match status" value="1"/>
</dbReference>
<dbReference type="InterPro" id="IPR029063">
    <property type="entry name" value="SAM-dependent_MTases_sf"/>
</dbReference>
<feature type="domain" description="Methyltransferase" evidence="1">
    <location>
        <begin position="60"/>
        <end position="156"/>
    </location>
</feature>
<evidence type="ECO:0000313" key="3">
    <source>
        <dbReference type="Proteomes" id="UP000601597"/>
    </source>
</evidence>
<keyword evidence="3" id="KW-1185">Reference proteome</keyword>
<dbReference type="CDD" id="cd02440">
    <property type="entry name" value="AdoMet_MTases"/>
    <property type="match status" value="1"/>
</dbReference>
<dbReference type="Proteomes" id="UP000601597">
    <property type="component" value="Unassembled WGS sequence"/>
</dbReference>
<evidence type="ECO:0000313" key="2">
    <source>
        <dbReference type="EMBL" id="GGY61268.1"/>
    </source>
</evidence>